<sequence length="565" mass="64844">MDTLQSRSTFRALFEFLANTIPDLILIVCLFLAALRLTDSIATITDVVLSDESYYLHNGVELLKSGFPTAEWAPFYAIWYWLIAWLEPSRDYVNLYYFNHKLLISLTTAFLYIALRSLNCNRVIAAIVAFMYLISGIPVIWPRPSHFALLIVLILIAIQKYLGELDFYWVLGMTLLVLSFVRPEYFLAFVVFSSLFILLTLRKLIRSGQRRPIGLRLLLYGGLALLLLASLGIPTSSGNRSWWAFASHYALRWSWQHPTNLDPWSDYQQITNSVFGDVNTISAALQANPGAFFYNTFENIKGYFENTVSILAGSLKDYSPALRDLNPTANSILRLLQLGLLILAIVQIIRNRQVWIRQIDFRTLRRLLILLCFVELAVIPATFIIFPRYHYLIIHAVLLCILLAYLYSHTMRDSCWNLNWRQAGLVGLLIVLLTPSLAKGWCVGNACLFARQSLPARPNLETIQLIRSLSLDPPIKLLAFDIEYPIYLGDYYERVDPTRKAVGFLQFIQQNQVNLIVLDQELQQDIRFATDPEWNAFLQNYPSFPAKRLAIPRTERHLFVLPASN</sequence>
<feature type="transmembrane region" description="Helical" evidence="1">
    <location>
        <begin position="69"/>
        <end position="86"/>
    </location>
</feature>
<proteinExistence type="predicted"/>
<feature type="transmembrane region" description="Helical" evidence="1">
    <location>
        <begin position="328"/>
        <end position="346"/>
    </location>
</feature>
<dbReference type="RefSeq" id="WP_316435445.1">
    <property type="nucleotide sequence ID" value="NZ_CP053586.1"/>
</dbReference>
<feature type="transmembrane region" description="Helical" evidence="1">
    <location>
        <begin position="213"/>
        <end position="233"/>
    </location>
</feature>
<evidence type="ECO:0000256" key="1">
    <source>
        <dbReference type="SAM" id="Phobius"/>
    </source>
</evidence>
<feature type="transmembrane region" description="Helical" evidence="1">
    <location>
        <begin position="367"/>
        <end position="386"/>
    </location>
</feature>
<accession>A0AA97AFY9</accession>
<feature type="transmembrane region" description="Helical" evidence="1">
    <location>
        <begin position="420"/>
        <end position="438"/>
    </location>
</feature>
<gene>
    <name evidence="2" type="ORF">HJG54_13200</name>
</gene>
<keyword evidence="1" id="KW-0472">Membrane</keyword>
<feature type="transmembrane region" description="Helical" evidence="1">
    <location>
        <begin position="147"/>
        <end position="163"/>
    </location>
</feature>
<protein>
    <submittedName>
        <fullName evidence="2">Uncharacterized protein</fullName>
    </submittedName>
</protein>
<keyword evidence="1" id="KW-1133">Transmembrane helix</keyword>
<reference evidence="2" key="1">
    <citation type="submission" date="2020-05" db="EMBL/GenBank/DDBJ databases">
        <authorList>
            <person name="Zhu T."/>
            <person name="Keshari N."/>
            <person name="Lu X."/>
        </authorList>
    </citation>
    <scope>NUCLEOTIDE SEQUENCE</scope>
    <source>
        <strain evidence="2">NK1-12</strain>
    </source>
</reference>
<feature type="transmembrane region" description="Helical" evidence="1">
    <location>
        <begin position="183"/>
        <end position="201"/>
    </location>
</feature>
<feature type="transmembrane region" description="Helical" evidence="1">
    <location>
        <begin position="392"/>
        <end position="408"/>
    </location>
</feature>
<dbReference type="EMBL" id="CP053586">
    <property type="protein sequence ID" value="WNZ23715.1"/>
    <property type="molecule type" value="Genomic_DNA"/>
</dbReference>
<keyword evidence="1" id="KW-0812">Transmembrane</keyword>
<feature type="transmembrane region" description="Helical" evidence="1">
    <location>
        <begin position="12"/>
        <end position="35"/>
    </location>
</feature>
<feature type="transmembrane region" description="Helical" evidence="1">
    <location>
        <begin position="121"/>
        <end position="140"/>
    </location>
</feature>
<dbReference type="AlphaFoldDB" id="A0AA97AFY9"/>
<evidence type="ECO:0000313" key="2">
    <source>
        <dbReference type="EMBL" id="WNZ23715.1"/>
    </source>
</evidence>
<organism evidence="2">
    <name type="scientific">Leptolyngbya sp. NK1-12</name>
    <dbReference type="NCBI Taxonomy" id="2547451"/>
    <lineage>
        <taxon>Bacteria</taxon>
        <taxon>Bacillati</taxon>
        <taxon>Cyanobacteriota</taxon>
        <taxon>Cyanophyceae</taxon>
        <taxon>Leptolyngbyales</taxon>
        <taxon>Leptolyngbyaceae</taxon>
        <taxon>Leptolyngbya group</taxon>
        <taxon>Leptolyngbya</taxon>
    </lineage>
</organism>
<feature type="transmembrane region" description="Helical" evidence="1">
    <location>
        <begin position="98"/>
        <end position="115"/>
    </location>
</feature>
<name>A0AA97AFY9_9CYAN</name>